<keyword evidence="10" id="KW-1185">Reference proteome</keyword>
<dbReference type="SUPFAM" id="SSF51306">
    <property type="entry name" value="LexA/Signal peptidase"/>
    <property type="match status" value="1"/>
</dbReference>
<evidence type="ECO:0000256" key="6">
    <source>
        <dbReference type="PIRSR" id="PIRSR600223-1"/>
    </source>
</evidence>
<reference evidence="9 10" key="1">
    <citation type="submission" date="2020-06" db="EMBL/GenBank/DDBJ databases">
        <authorList>
            <person name="Chanama M."/>
        </authorList>
    </citation>
    <scope>NUCLEOTIDE SEQUENCE [LARGE SCALE GENOMIC DNA]</scope>
    <source>
        <strain evidence="9 10">TBRC6557</strain>
    </source>
</reference>
<dbReference type="InterPro" id="IPR019758">
    <property type="entry name" value="Pept_S26A_signal_pept_1_CS"/>
</dbReference>
<dbReference type="InterPro" id="IPR000223">
    <property type="entry name" value="Pept_S26A_signal_pept_1"/>
</dbReference>
<feature type="domain" description="Peptidase S26" evidence="8">
    <location>
        <begin position="3"/>
        <end position="93"/>
    </location>
</feature>
<dbReference type="AlphaFoldDB" id="A0A7Y6MF29"/>
<dbReference type="PANTHER" id="PTHR43390:SF1">
    <property type="entry name" value="CHLOROPLAST PROCESSING PEPTIDASE"/>
    <property type="match status" value="1"/>
</dbReference>
<protein>
    <recommendedName>
        <fullName evidence="4">signal peptidase I</fullName>
        <ecNumber evidence="4">3.4.21.89</ecNumber>
    </recommendedName>
</protein>
<evidence type="ECO:0000256" key="1">
    <source>
        <dbReference type="ARBA" id="ARBA00000677"/>
    </source>
</evidence>
<dbReference type="Pfam" id="PF10502">
    <property type="entry name" value="Peptidase_S26"/>
    <property type="match status" value="2"/>
</dbReference>
<sequence length="140" mass="15034">MWTWIAAGGVVVVATALLTIRLHLLIASVSGPSMLPAYKDGDRLLAVRLRRPARFVVGEVVVLRNPRLAGIRGSSRTPLLVKRIAAVAGEAVPVGIPGDVVPREHVVVLGDNREQSLDSRHLGVIPVDHIVARVVGRLDR</sequence>
<comment type="similarity">
    <text evidence="3">Belongs to the peptidase S26 family.</text>
</comment>
<keyword evidence="7" id="KW-0812">Transmembrane</keyword>
<evidence type="ECO:0000256" key="5">
    <source>
        <dbReference type="ARBA" id="ARBA00022801"/>
    </source>
</evidence>
<evidence type="ECO:0000313" key="10">
    <source>
        <dbReference type="Proteomes" id="UP000546126"/>
    </source>
</evidence>
<feature type="active site" evidence="6">
    <location>
        <position position="33"/>
    </location>
</feature>
<evidence type="ECO:0000256" key="2">
    <source>
        <dbReference type="ARBA" id="ARBA00004401"/>
    </source>
</evidence>
<feature type="domain" description="Peptidase S26" evidence="8">
    <location>
        <begin position="99"/>
        <end position="135"/>
    </location>
</feature>
<organism evidence="9 10">
    <name type="scientific">Nonomuraea rhodomycinica</name>
    <dbReference type="NCBI Taxonomy" id="1712872"/>
    <lineage>
        <taxon>Bacteria</taxon>
        <taxon>Bacillati</taxon>
        <taxon>Actinomycetota</taxon>
        <taxon>Actinomycetes</taxon>
        <taxon>Streptosporangiales</taxon>
        <taxon>Streptosporangiaceae</taxon>
        <taxon>Nonomuraea</taxon>
    </lineage>
</organism>
<dbReference type="InterPro" id="IPR019533">
    <property type="entry name" value="Peptidase_S26"/>
</dbReference>
<comment type="subcellular location">
    <subcellularLocation>
        <location evidence="2">Cell membrane</location>
        <topology evidence="2">Single-pass type II membrane protein</topology>
    </subcellularLocation>
</comment>
<evidence type="ECO:0000313" key="9">
    <source>
        <dbReference type="EMBL" id="NUW44344.1"/>
    </source>
</evidence>
<dbReference type="GO" id="GO:0005886">
    <property type="term" value="C:plasma membrane"/>
    <property type="evidence" value="ECO:0007669"/>
    <property type="project" value="UniProtKB-SubCell"/>
</dbReference>
<dbReference type="PROSITE" id="PS00761">
    <property type="entry name" value="SPASE_I_3"/>
    <property type="match status" value="1"/>
</dbReference>
<dbReference type="GO" id="GO:0006465">
    <property type="term" value="P:signal peptide processing"/>
    <property type="evidence" value="ECO:0007669"/>
    <property type="project" value="InterPro"/>
</dbReference>
<dbReference type="Gene3D" id="2.10.109.10">
    <property type="entry name" value="Umud Fragment, subunit A"/>
    <property type="match status" value="1"/>
</dbReference>
<comment type="caution">
    <text evidence="9">The sequence shown here is derived from an EMBL/GenBank/DDBJ whole genome shotgun (WGS) entry which is preliminary data.</text>
</comment>
<dbReference type="EC" id="3.4.21.89" evidence="4"/>
<gene>
    <name evidence="9" type="ORF">HT134_30085</name>
</gene>
<dbReference type="PANTHER" id="PTHR43390">
    <property type="entry name" value="SIGNAL PEPTIDASE I"/>
    <property type="match status" value="1"/>
</dbReference>
<dbReference type="EMBL" id="JABWGO010000009">
    <property type="protein sequence ID" value="NUW44344.1"/>
    <property type="molecule type" value="Genomic_DNA"/>
</dbReference>
<dbReference type="RefSeq" id="WP_175603873.1">
    <property type="nucleotide sequence ID" value="NZ_JABWGO010000009.1"/>
</dbReference>
<evidence type="ECO:0000256" key="7">
    <source>
        <dbReference type="SAM" id="Phobius"/>
    </source>
</evidence>
<dbReference type="GO" id="GO:0009003">
    <property type="term" value="F:signal peptidase activity"/>
    <property type="evidence" value="ECO:0007669"/>
    <property type="project" value="UniProtKB-EC"/>
</dbReference>
<accession>A0A7Y6MF29</accession>
<proteinExistence type="inferred from homology"/>
<keyword evidence="7" id="KW-0472">Membrane</keyword>
<comment type="catalytic activity">
    <reaction evidence="1">
        <text>Cleavage of hydrophobic, N-terminal signal or leader sequences from secreted and periplasmic proteins.</text>
        <dbReference type="EC" id="3.4.21.89"/>
    </reaction>
</comment>
<dbReference type="Proteomes" id="UP000546126">
    <property type="component" value="Unassembled WGS sequence"/>
</dbReference>
<name>A0A7Y6MF29_9ACTN</name>
<evidence type="ECO:0000256" key="4">
    <source>
        <dbReference type="ARBA" id="ARBA00013208"/>
    </source>
</evidence>
<dbReference type="InterPro" id="IPR036286">
    <property type="entry name" value="LexA/Signal_pep-like_sf"/>
</dbReference>
<feature type="transmembrane region" description="Helical" evidence="7">
    <location>
        <begin position="6"/>
        <end position="29"/>
    </location>
</feature>
<dbReference type="GO" id="GO:0004252">
    <property type="term" value="F:serine-type endopeptidase activity"/>
    <property type="evidence" value="ECO:0007669"/>
    <property type="project" value="InterPro"/>
</dbReference>
<dbReference type="CDD" id="cd06530">
    <property type="entry name" value="S26_SPase_I"/>
    <property type="match status" value="1"/>
</dbReference>
<evidence type="ECO:0000256" key="3">
    <source>
        <dbReference type="ARBA" id="ARBA00009370"/>
    </source>
</evidence>
<dbReference type="PRINTS" id="PR00727">
    <property type="entry name" value="LEADERPTASE"/>
</dbReference>
<keyword evidence="5" id="KW-0378">Hydrolase</keyword>
<evidence type="ECO:0000259" key="8">
    <source>
        <dbReference type="Pfam" id="PF10502"/>
    </source>
</evidence>
<feature type="active site" evidence="6">
    <location>
        <position position="82"/>
    </location>
</feature>
<keyword evidence="7" id="KW-1133">Transmembrane helix</keyword>